<feature type="transmembrane region" description="Helical" evidence="6">
    <location>
        <begin position="94"/>
        <end position="113"/>
    </location>
</feature>
<proteinExistence type="predicted"/>
<dbReference type="Pfam" id="PF02653">
    <property type="entry name" value="BPD_transp_2"/>
    <property type="match status" value="1"/>
</dbReference>
<reference evidence="7 8" key="1">
    <citation type="submission" date="2018-07" db="EMBL/GenBank/DDBJ databases">
        <title>Genomic Encyclopedia of Type Strains, Phase III (KMG-III): the genomes of soil and plant-associated and newly described type strains.</title>
        <authorList>
            <person name="Whitman W."/>
        </authorList>
    </citation>
    <scope>NUCLEOTIDE SEQUENCE [LARGE SCALE GENOMIC DNA]</scope>
    <source>
        <strain evidence="7 8">CECT 8488</strain>
    </source>
</reference>
<keyword evidence="8" id="KW-1185">Reference proteome</keyword>
<comment type="subcellular location">
    <subcellularLocation>
        <location evidence="1">Cell membrane</location>
        <topology evidence="1">Multi-pass membrane protein</topology>
    </subcellularLocation>
</comment>
<evidence type="ECO:0000256" key="2">
    <source>
        <dbReference type="ARBA" id="ARBA00022475"/>
    </source>
</evidence>
<feature type="transmembrane region" description="Helical" evidence="6">
    <location>
        <begin position="6"/>
        <end position="28"/>
    </location>
</feature>
<feature type="transmembrane region" description="Helical" evidence="6">
    <location>
        <begin position="61"/>
        <end position="82"/>
    </location>
</feature>
<keyword evidence="5 6" id="KW-0472">Membrane</keyword>
<feature type="transmembrane region" description="Helical" evidence="6">
    <location>
        <begin position="189"/>
        <end position="208"/>
    </location>
</feature>
<evidence type="ECO:0000256" key="4">
    <source>
        <dbReference type="ARBA" id="ARBA00022989"/>
    </source>
</evidence>
<feature type="transmembrane region" description="Helical" evidence="6">
    <location>
        <begin position="214"/>
        <end position="235"/>
    </location>
</feature>
<gene>
    <name evidence="7" type="ORF">DFP90_101653</name>
</gene>
<evidence type="ECO:0000256" key="1">
    <source>
        <dbReference type="ARBA" id="ARBA00004651"/>
    </source>
</evidence>
<keyword evidence="2" id="KW-1003">Cell membrane</keyword>
<sequence>MDSAIVIASVLTIMTAATPLVFAALGELIVEKSGVLNLGVEGMMIVGAICAFATAVTSGSAFLGIIVGMLAGAGLSLLFAILTQNLMANHVATGLALTIFGIGLSALIGDGFAGQKLDPLPKGIPGLSDIPVIGPLLFGHDILVYFSIVATGAVAWFLTKTRAGMILRAVGDNHDAAHSIGYSVIKIRYMAILFGGAMAGLGGAYISLAYSPLWAEGMTAGRGWIALALVVFATWKPWRAFLGAYLFGGVTIIQLIIQGYGINIPAQFLSMLPYLATIVVLVVISRDKYLVKMNAPACLGKLFHASH</sequence>
<organism evidence="7 8">
    <name type="scientific">Aestuariispira insulae</name>
    <dbReference type="NCBI Taxonomy" id="1461337"/>
    <lineage>
        <taxon>Bacteria</taxon>
        <taxon>Pseudomonadati</taxon>
        <taxon>Pseudomonadota</taxon>
        <taxon>Alphaproteobacteria</taxon>
        <taxon>Rhodospirillales</taxon>
        <taxon>Kiloniellaceae</taxon>
        <taxon>Aestuariispira</taxon>
    </lineage>
</organism>
<dbReference type="EMBL" id="QRDW01000001">
    <property type="protein sequence ID" value="RED53854.1"/>
    <property type="molecule type" value="Genomic_DNA"/>
</dbReference>
<feature type="transmembrane region" description="Helical" evidence="6">
    <location>
        <begin position="242"/>
        <end position="260"/>
    </location>
</feature>
<evidence type="ECO:0000256" key="6">
    <source>
        <dbReference type="SAM" id="Phobius"/>
    </source>
</evidence>
<dbReference type="CDD" id="cd06580">
    <property type="entry name" value="TM_PBP1_transp_TpRbsC_like"/>
    <property type="match status" value="1"/>
</dbReference>
<dbReference type="PANTHER" id="PTHR43370:SF2">
    <property type="entry name" value="ABC TRANSPORTER PERMEASE PROTEIN"/>
    <property type="match status" value="1"/>
</dbReference>
<comment type="caution">
    <text evidence="7">The sequence shown here is derived from an EMBL/GenBank/DDBJ whole genome shotgun (WGS) entry which is preliminary data.</text>
</comment>
<protein>
    <submittedName>
        <fullName evidence="7">Nucleoside ABC transporter membrane protein</fullName>
    </submittedName>
</protein>
<accession>A0A3D9HWG5</accession>
<dbReference type="AlphaFoldDB" id="A0A3D9HWG5"/>
<evidence type="ECO:0000256" key="5">
    <source>
        <dbReference type="ARBA" id="ARBA00023136"/>
    </source>
</evidence>
<keyword evidence="4 6" id="KW-1133">Transmembrane helix</keyword>
<dbReference type="OrthoDB" id="9792579at2"/>
<dbReference type="Proteomes" id="UP000256845">
    <property type="component" value="Unassembled WGS sequence"/>
</dbReference>
<dbReference type="InterPro" id="IPR001851">
    <property type="entry name" value="ABC_transp_permease"/>
</dbReference>
<evidence type="ECO:0000313" key="7">
    <source>
        <dbReference type="EMBL" id="RED53854.1"/>
    </source>
</evidence>
<feature type="transmembrane region" description="Helical" evidence="6">
    <location>
        <begin position="35"/>
        <end position="55"/>
    </location>
</feature>
<keyword evidence="3 6" id="KW-0812">Transmembrane</keyword>
<evidence type="ECO:0000256" key="3">
    <source>
        <dbReference type="ARBA" id="ARBA00022692"/>
    </source>
</evidence>
<dbReference type="PANTHER" id="PTHR43370">
    <property type="entry name" value="SUGAR ABC TRANSPORTER INTEGRAL MEMBRANE PROTEIN-RELATED"/>
    <property type="match status" value="1"/>
</dbReference>
<dbReference type="GO" id="GO:0022857">
    <property type="term" value="F:transmembrane transporter activity"/>
    <property type="evidence" value="ECO:0007669"/>
    <property type="project" value="InterPro"/>
</dbReference>
<dbReference type="GO" id="GO:0005886">
    <property type="term" value="C:plasma membrane"/>
    <property type="evidence" value="ECO:0007669"/>
    <property type="project" value="UniProtKB-SubCell"/>
</dbReference>
<feature type="transmembrane region" description="Helical" evidence="6">
    <location>
        <begin position="266"/>
        <end position="284"/>
    </location>
</feature>
<feature type="transmembrane region" description="Helical" evidence="6">
    <location>
        <begin position="133"/>
        <end position="158"/>
    </location>
</feature>
<dbReference type="RefSeq" id="WP_115934958.1">
    <property type="nucleotide sequence ID" value="NZ_QRDW01000001.1"/>
</dbReference>
<name>A0A3D9HWG5_9PROT</name>
<evidence type="ECO:0000313" key="8">
    <source>
        <dbReference type="Proteomes" id="UP000256845"/>
    </source>
</evidence>